<dbReference type="Proteomes" id="UP001732700">
    <property type="component" value="Chromosome 2C"/>
</dbReference>
<protein>
    <submittedName>
        <fullName evidence="1">Uncharacterized protein</fullName>
    </submittedName>
</protein>
<organism evidence="1 2">
    <name type="scientific">Avena sativa</name>
    <name type="common">Oat</name>
    <dbReference type="NCBI Taxonomy" id="4498"/>
    <lineage>
        <taxon>Eukaryota</taxon>
        <taxon>Viridiplantae</taxon>
        <taxon>Streptophyta</taxon>
        <taxon>Embryophyta</taxon>
        <taxon>Tracheophyta</taxon>
        <taxon>Spermatophyta</taxon>
        <taxon>Magnoliopsida</taxon>
        <taxon>Liliopsida</taxon>
        <taxon>Poales</taxon>
        <taxon>Poaceae</taxon>
        <taxon>BOP clade</taxon>
        <taxon>Pooideae</taxon>
        <taxon>Poodae</taxon>
        <taxon>Poeae</taxon>
        <taxon>Poeae Chloroplast Group 1 (Aveneae type)</taxon>
        <taxon>Aveninae</taxon>
        <taxon>Avena</taxon>
    </lineage>
</organism>
<reference evidence="1" key="2">
    <citation type="submission" date="2025-09" db="UniProtKB">
        <authorList>
            <consortium name="EnsemblPlants"/>
        </authorList>
    </citation>
    <scope>IDENTIFICATION</scope>
</reference>
<dbReference type="EnsemblPlants" id="AVESA.00010b.r2.2CG0290750.2">
    <property type="protein sequence ID" value="AVESA.00010b.r2.2CG0290750.2.CDS"/>
    <property type="gene ID" value="AVESA.00010b.r2.2CG0290750"/>
</dbReference>
<evidence type="ECO:0000313" key="1">
    <source>
        <dbReference type="EnsemblPlants" id="AVESA.00010b.r2.2CG0290750.2.CDS"/>
    </source>
</evidence>
<keyword evidence="2" id="KW-1185">Reference proteome</keyword>
<accession>A0ACD5UMX7</accession>
<proteinExistence type="predicted"/>
<name>A0ACD5UMX7_AVESA</name>
<evidence type="ECO:0000313" key="2">
    <source>
        <dbReference type="Proteomes" id="UP001732700"/>
    </source>
</evidence>
<sequence>MEAPATPSASASRPSCPSPTRSPSSPAQSPDAPTRTLSEVRTHLPLTNHTCIGDSVLNKFQILIKACHVFVWNCSEDRARETLERVMAQALLKARRRRSNVSAVCLAVAGVNHPIDQHRMLDWLREIFPSHVKLFVENDAVAAMASGTMGKLHGCVLIAGTGTIAYGFTNDGREARAAGAGPVLGDWGSGYGISAQALTAVVRAYDGRGPETMLTNNILDFLGLASPDELIGWTYEDQSWARIADILPVVVESAEAGDEVANKILHNSVGELASSVKAVVQRLALSGEDGKDLFPLVMVGKVLEANNRWDIGKEVIDCVNKTYPGAYPIHPEVEPAVGAALLAWNAIASELDDDLTTVA</sequence>
<reference evidence="1" key="1">
    <citation type="submission" date="2021-05" db="EMBL/GenBank/DDBJ databases">
        <authorList>
            <person name="Scholz U."/>
            <person name="Mascher M."/>
            <person name="Fiebig A."/>
        </authorList>
    </citation>
    <scope>NUCLEOTIDE SEQUENCE [LARGE SCALE GENOMIC DNA]</scope>
</reference>